<dbReference type="InterPro" id="IPR054059">
    <property type="entry name" value="MORF/ORRM1/DAG-like_MORF"/>
</dbReference>
<feature type="compositionally biased region" description="Basic and acidic residues" evidence="3">
    <location>
        <begin position="261"/>
        <end position="279"/>
    </location>
</feature>
<accession>A0A835H685</accession>
<evidence type="ECO:0000313" key="6">
    <source>
        <dbReference type="Proteomes" id="UP000631114"/>
    </source>
</evidence>
<dbReference type="PANTHER" id="PTHR31346:SF4">
    <property type="entry name" value="MULTIPLE ORGANELLAR RNA EDITING FACTOR 8, CHLOROPLASTIC_MITOCHONDRIAL"/>
    <property type="match status" value="1"/>
</dbReference>
<reference evidence="5 6" key="1">
    <citation type="submission" date="2020-10" db="EMBL/GenBank/DDBJ databases">
        <title>The Coptis chinensis genome and diversification of protoberbering-type alkaloids.</title>
        <authorList>
            <person name="Wang B."/>
            <person name="Shu S."/>
            <person name="Song C."/>
            <person name="Liu Y."/>
        </authorList>
    </citation>
    <scope>NUCLEOTIDE SEQUENCE [LARGE SCALE GENOMIC DNA]</scope>
    <source>
        <strain evidence="5">HL-2020</strain>
        <tissue evidence="5">Leaf</tissue>
    </source>
</reference>
<keyword evidence="2" id="KW-0175">Coiled coil</keyword>
<protein>
    <recommendedName>
        <fullName evidence="4">MORF/ORRM1/DAG-like MORF domain-containing protein</fullName>
    </recommendedName>
</protein>
<feature type="region of interest" description="Disordered" evidence="3">
    <location>
        <begin position="237"/>
        <end position="281"/>
    </location>
</feature>
<evidence type="ECO:0000259" key="4">
    <source>
        <dbReference type="Pfam" id="PF21864"/>
    </source>
</evidence>
<dbReference type="Proteomes" id="UP000631114">
    <property type="component" value="Unassembled WGS sequence"/>
</dbReference>
<gene>
    <name evidence="5" type="ORF">IFM89_003966</name>
</gene>
<keyword evidence="6" id="KW-1185">Reference proteome</keyword>
<feature type="coiled-coil region" evidence="2">
    <location>
        <begin position="310"/>
        <end position="418"/>
    </location>
</feature>
<name>A0A835H685_9MAGN</name>
<dbReference type="PANTHER" id="PTHR31346">
    <property type="entry name" value="MULTIPLE ORGANELLAR RNA EDITING FACTOR 2, CHLOROPLASTIC-RELATED-RELATED"/>
    <property type="match status" value="1"/>
</dbReference>
<evidence type="ECO:0000256" key="1">
    <source>
        <dbReference type="ARBA" id="ARBA00022946"/>
    </source>
</evidence>
<sequence>MLRRRVLQPLTKAASISRFSTSTINPNTKLPYSSVSQRQRRVSLKNLFSYSSSSTSPKSISNNGFVARYLTTHIASRKEAIDGCDLEHWSVVLDAPDPSLSREEIIDIYIKTLAQVLGSEDEARKQMYTVSTKYHFAFGCTVSEELAYMIKKLPKVKWVIPDSYVEIGKKFYGGEPFIDKKALPYDPKYHEDWVSRESQMHKQDSNGLGTPQSLSNQVYQDTGIQPPILNLDSKLATETKQEAEEHDHPFNSDATNTENSELQKERQAATSRLPKDKQNVNELDLSVQTNALCSAMEKAKATTMELMERVGTLSRQTKKYQDEAEGLRAEKCKDEEIVLALRKERDHLFKEIERLATELKDAHNSNEELVMEKILLEEENGKIIVNMEAVNKDVKEKIDQSVSEMQSFVEQLEKAKTELSGETVKQFGMEDGNKENNA</sequence>
<organism evidence="5 6">
    <name type="scientific">Coptis chinensis</name>
    <dbReference type="NCBI Taxonomy" id="261450"/>
    <lineage>
        <taxon>Eukaryota</taxon>
        <taxon>Viridiplantae</taxon>
        <taxon>Streptophyta</taxon>
        <taxon>Embryophyta</taxon>
        <taxon>Tracheophyta</taxon>
        <taxon>Spermatophyta</taxon>
        <taxon>Magnoliopsida</taxon>
        <taxon>Ranunculales</taxon>
        <taxon>Ranunculaceae</taxon>
        <taxon>Coptidoideae</taxon>
        <taxon>Coptis</taxon>
    </lineage>
</organism>
<dbReference type="Pfam" id="PF21864">
    <property type="entry name" value="MORF_dom"/>
    <property type="match status" value="1"/>
</dbReference>
<feature type="domain" description="MORF/ORRM1/DAG-like MORF" evidence="4">
    <location>
        <begin position="87"/>
        <end position="177"/>
    </location>
</feature>
<dbReference type="GO" id="GO:0005739">
    <property type="term" value="C:mitochondrion"/>
    <property type="evidence" value="ECO:0007669"/>
    <property type="project" value="TreeGrafter"/>
</dbReference>
<evidence type="ECO:0000313" key="5">
    <source>
        <dbReference type="EMBL" id="KAF9591343.1"/>
    </source>
</evidence>
<proteinExistence type="predicted"/>
<dbReference type="GO" id="GO:0080156">
    <property type="term" value="P:mitochondrial mRNA modification"/>
    <property type="evidence" value="ECO:0007669"/>
    <property type="project" value="TreeGrafter"/>
</dbReference>
<dbReference type="EMBL" id="JADFTS010000008">
    <property type="protein sequence ID" value="KAF9591343.1"/>
    <property type="molecule type" value="Genomic_DNA"/>
</dbReference>
<comment type="caution">
    <text evidence="5">The sequence shown here is derived from an EMBL/GenBank/DDBJ whole genome shotgun (WGS) entry which is preliminary data.</text>
</comment>
<evidence type="ECO:0000256" key="2">
    <source>
        <dbReference type="SAM" id="Coils"/>
    </source>
</evidence>
<evidence type="ECO:0000256" key="3">
    <source>
        <dbReference type="SAM" id="MobiDB-lite"/>
    </source>
</evidence>
<feature type="compositionally biased region" description="Basic and acidic residues" evidence="3">
    <location>
        <begin position="237"/>
        <end position="250"/>
    </location>
</feature>
<dbReference type="AlphaFoldDB" id="A0A835H685"/>
<dbReference type="GO" id="GO:0016554">
    <property type="term" value="P:cytidine to uridine editing"/>
    <property type="evidence" value="ECO:0007669"/>
    <property type="project" value="InterPro"/>
</dbReference>
<keyword evidence="1" id="KW-0809">Transit peptide</keyword>
<dbReference type="InterPro" id="IPR039206">
    <property type="entry name" value="MORF/ORRM1/DAG-like"/>
</dbReference>